<dbReference type="PANTHER" id="PTHR12854:SF7">
    <property type="entry name" value="ATAXIN-2 HOMOLOG"/>
    <property type="match status" value="1"/>
</dbReference>
<proteinExistence type="predicted"/>
<feature type="compositionally biased region" description="Polar residues" evidence="1">
    <location>
        <begin position="234"/>
        <end position="243"/>
    </location>
</feature>
<feature type="region of interest" description="Disordered" evidence="1">
    <location>
        <begin position="385"/>
        <end position="422"/>
    </location>
</feature>
<dbReference type="VEuPathDB" id="FungiDB:CNBG_5197"/>
<feature type="region of interest" description="Disordered" evidence="1">
    <location>
        <begin position="1"/>
        <end position="121"/>
    </location>
</feature>
<sequence length="791" mass="84884">MSNERGRGRGGNRGGRGGMEGGSARRGAWRNGPPSAGSFPHSRGGSPALGQSPTPRMSINDHMHDLKIVQGERKGFQTDTDISRTAGPVERELQPWVPDGPSPQPQSNGGSGNADFETFGTTNNITWDQFETNERLFGAKTDFKEELYTTKLNKSGPDFHKREKEADRLAKQIMGQTSKNAHIAEERGQTIDNRDEEEKYSGVSRAPNAYVPPSARRAMGQSSTTLRPNPAPESKTNGSTSVPAKSASPAPLPTVETAPPLPERRISDDPIGSKVEAPAMKVTGTTIRPITESAEVTVNGASSIAETKPELSGVVNEWRQFVGTEREKVEAKKQSVLKSEKEKQLADFKKFQANFKVPLPLPKDILPILSKDEAKQKDIEAKATSALQAAKERKSSIAKDSPAKTPAILSSVKTDAPKPAPPKKIVMKIPEIPPFNPAKRKAPAVPVPVSATKDIKVITSPTPSNGSLASQATKLNPTASTFVFKPRADAAPFKPGQSSVSPSIAPHQPSAGPSNVSASPAAQKGNVFFRDKLPEKTHINAREDFNPWRHGPVPRPNTVGTGWPYPGRKVGVPPPFMSPAAPQQMQMQFEDDPTSPSPHPAQPAMMPGMPPNYPPYGRFQPGMPPPYGVPGGMQNPMFSPGPQFSPHPGQPMGQPPQHMMPGGPQPNMPMYFQNGMPQNPAFLPPQMQQFPHNPQRPGPGPGPGPGGPQMFYPNQMPPMPHQTPLQQHPVPFSGPSPAQPQFQHQHQHQHPHPHQQAPPPPPVQMSPAHSGPGGPGGVVQGGPQQNGQTQG</sequence>
<reference evidence="3 4" key="1">
    <citation type="journal article" date="2011" name="MBio">
        <title>Genome variation in Cryptococcus gattii, an emerging pathogen of immunocompetent hosts.</title>
        <authorList>
            <person name="D'Souza C.A."/>
            <person name="Kronstad J.W."/>
            <person name="Taylor G."/>
            <person name="Warren R."/>
            <person name="Yuen M."/>
            <person name="Hu G."/>
            <person name="Jung W.H."/>
            <person name="Sham A."/>
            <person name="Kidd S.E."/>
            <person name="Tangen K."/>
            <person name="Lee N."/>
            <person name="Zeilmaker T."/>
            <person name="Sawkins J."/>
            <person name="McVicker G."/>
            <person name="Shah S."/>
            <person name="Gnerre S."/>
            <person name="Griggs A."/>
            <person name="Zeng Q."/>
            <person name="Bartlett K."/>
            <person name="Li W."/>
            <person name="Wang X."/>
            <person name="Heitman J."/>
            <person name="Stajich J.E."/>
            <person name="Fraser J.A."/>
            <person name="Meyer W."/>
            <person name="Carter D."/>
            <person name="Schein J."/>
            <person name="Krzywinski M."/>
            <person name="Kwon-Chung K.J."/>
            <person name="Varma A."/>
            <person name="Wang J."/>
            <person name="Brunham R."/>
            <person name="Fyfe M."/>
            <person name="Ouellette B.F."/>
            <person name="Siddiqui A."/>
            <person name="Marra M."/>
            <person name="Jones S."/>
            <person name="Holt R."/>
            <person name="Birren B.W."/>
            <person name="Galagan J.E."/>
            <person name="Cuomo C.A."/>
        </authorList>
    </citation>
    <scope>NUCLEOTIDE SEQUENCE [LARGE SCALE GENOMIC DNA]</scope>
    <source>
        <strain evidence="3 4">R265</strain>
    </source>
</reference>
<feature type="region of interest" description="Disordered" evidence="1">
    <location>
        <begin position="153"/>
        <end position="288"/>
    </location>
</feature>
<feature type="domain" description="LsmAD" evidence="2">
    <location>
        <begin position="137"/>
        <end position="206"/>
    </location>
</feature>
<dbReference type="KEGG" id="cdeu:CNBG_5197"/>
<dbReference type="AlphaFoldDB" id="A0A095CJ04"/>
<dbReference type="InterPro" id="IPR009604">
    <property type="entry name" value="LsmAD_domain"/>
</dbReference>
<feature type="compositionally biased region" description="Gly residues" evidence="1">
    <location>
        <begin position="771"/>
        <end position="780"/>
    </location>
</feature>
<feature type="compositionally biased region" description="Basic and acidic residues" evidence="1">
    <location>
        <begin position="157"/>
        <end position="170"/>
    </location>
</feature>
<dbReference type="RefSeq" id="XP_062885038.1">
    <property type="nucleotide sequence ID" value="XM_063029083.1"/>
</dbReference>
<evidence type="ECO:0000313" key="3">
    <source>
        <dbReference type="EMBL" id="KGB79359.1"/>
    </source>
</evidence>
<dbReference type="GeneID" id="88181358"/>
<feature type="compositionally biased region" description="Gly residues" evidence="1">
    <location>
        <begin position="9"/>
        <end position="21"/>
    </location>
</feature>
<feature type="compositionally biased region" description="Low complexity" evidence="1">
    <location>
        <begin position="781"/>
        <end position="791"/>
    </location>
</feature>
<dbReference type="STRING" id="294750.A0A095CJ04"/>
<evidence type="ECO:0000259" key="2">
    <source>
        <dbReference type="SMART" id="SM01272"/>
    </source>
</evidence>
<feature type="compositionally biased region" description="Polar residues" evidence="1">
    <location>
        <begin position="511"/>
        <end position="520"/>
    </location>
</feature>
<feature type="compositionally biased region" description="Pro residues" evidence="1">
    <location>
        <begin position="694"/>
        <end position="706"/>
    </location>
</feature>
<dbReference type="OrthoDB" id="2275718at2759"/>
<dbReference type="GO" id="GO:0010494">
    <property type="term" value="C:cytoplasmic stress granule"/>
    <property type="evidence" value="ECO:0007669"/>
    <property type="project" value="TreeGrafter"/>
</dbReference>
<name>A0A095CJ04_CRYD2</name>
<dbReference type="OMA" id="RMQMSAS"/>
<dbReference type="InterPro" id="IPR045117">
    <property type="entry name" value="ATXN2-like"/>
</dbReference>
<dbReference type="HOGENOM" id="CLU_007072_0_0_1"/>
<gene>
    <name evidence="3" type="ORF">CNBG_5197</name>
</gene>
<dbReference type="GO" id="GO:0034063">
    <property type="term" value="P:stress granule assembly"/>
    <property type="evidence" value="ECO:0007669"/>
    <property type="project" value="TreeGrafter"/>
</dbReference>
<evidence type="ECO:0000256" key="1">
    <source>
        <dbReference type="SAM" id="MobiDB-lite"/>
    </source>
</evidence>
<dbReference type="GO" id="GO:0003729">
    <property type="term" value="F:mRNA binding"/>
    <property type="evidence" value="ECO:0007669"/>
    <property type="project" value="TreeGrafter"/>
</dbReference>
<dbReference type="Proteomes" id="UP000029445">
    <property type="component" value="Chromosome 6"/>
</dbReference>
<organism evidence="3 4">
    <name type="scientific">Cryptococcus deuterogattii (strain R265)</name>
    <name type="common">Cryptococcus gattii VGII (strain R265)</name>
    <dbReference type="NCBI Taxonomy" id="294750"/>
    <lineage>
        <taxon>Eukaryota</taxon>
        <taxon>Fungi</taxon>
        <taxon>Dikarya</taxon>
        <taxon>Basidiomycota</taxon>
        <taxon>Agaricomycotina</taxon>
        <taxon>Tremellomycetes</taxon>
        <taxon>Tremellales</taxon>
        <taxon>Cryptococcaceae</taxon>
        <taxon>Cryptococcus</taxon>
        <taxon>Cryptococcus gattii species complex</taxon>
    </lineage>
</organism>
<accession>A0A095CJ04</accession>
<feature type="compositionally biased region" description="Basic and acidic residues" evidence="1">
    <location>
        <begin position="182"/>
        <end position="200"/>
    </location>
</feature>
<dbReference type="PANTHER" id="PTHR12854">
    <property type="entry name" value="ATAXIN 2-RELATED"/>
    <property type="match status" value="1"/>
</dbReference>
<feature type="compositionally biased region" description="Basic and acidic residues" evidence="1">
    <location>
        <begin position="59"/>
        <end position="76"/>
    </location>
</feature>
<feature type="region of interest" description="Disordered" evidence="1">
    <location>
        <begin position="489"/>
        <end position="520"/>
    </location>
</feature>
<protein>
    <submittedName>
        <fullName evidence="3">Poly(A)-binding protein binding protein</fullName>
    </submittedName>
</protein>
<dbReference type="EMBL" id="CP025764">
    <property type="protein sequence ID" value="KGB79359.1"/>
    <property type="molecule type" value="Genomic_DNA"/>
</dbReference>
<keyword evidence="4" id="KW-1185">Reference proteome</keyword>
<dbReference type="SMART" id="SM01272">
    <property type="entry name" value="LsmAD"/>
    <property type="match status" value="1"/>
</dbReference>
<feature type="compositionally biased region" description="Low complexity" evidence="1">
    <location>
        <begin position="650"/>
        <end position="662"/>
    </location>
</feature>
<dbReference type="Pfam" id="PF06741">
    <property type="entry name" value="LsmAD"/>
    <property type="match status" value="1"/>
</dbReference>
<evidence type="ECO:0000313" key="4">
    <source>
        <dbReference type="Proteomes" id="UP000029445"/>
    </source>
</evidence>
<reference evidence="3 4" key="2">
    <citation type="journal article" date="2018" name="Proc. Natl. Acad. Sci.">
        <title>RNAi is a critical determinant of centromere evolution in closely related fungi.</title>
        <authorList>
            <person name="Yadav V."/>
            <person name="Sun S."/>
            <person name="Billmyre R.B."/>
            <person name="Thimmappa B.C."/>
            <person name="Shea T."/>
            <person name="Lintner R."/>
            <person name="Bakkeren G."/>
            <person name="Cuomo C.A."/>
            <person name="Heitman J."/>
            <person name="Sanyal K."/>
        </authorList>
    </citation>
    <scope>NUCLEOTIDE SEQUENCE [LARGE SCALE GENOMIC DNA]</scope>
    <source>
        <strain evidence="3 4">R265</strain>
    </source>
</reference>
<feature type="region of interest" description="Disordered" evidence="1">
    <location>
        <begin position="637"/>
        <end position="791"/>
    </location>
</feature>